<proteinExistence type="predicted"/>
<dbReference type="Proteomes" id="UP001302494">
    <property type="component" value="Chromosome"/>
</dbReference>
<sequence length="64" mass="7287">MILKYESDILDDENARGNFYHVCQGKVQDTPVGIPPEDQPYECPACGIDLEQEDFLLAQQRGWS</sequence>
<evidence type="ECO:0008006" key="3">
    <source>
        <dbReference type="Google" id="ProtNLM"/>
    </source>
</evidence>
<dbReference type="EMBL" id="CP116968">
    <property type="protein sequence ID" value="WNM60714.1"/>
    <property type="molecule type" value="Genomic_DNA"/>
</dbReference>
<protein>
    <recommendedName>
        <fullName evidence="3">Rubredoxin</fullName>
    </recommendedName>
</protein>
<evidence type="ECO:0000313" key="1">
    <source>
        <dbReference type="EMBL" id="WNM60714.1"/>
    </source>
</evidence>
<gene>
    <name evidence="1" type="ORF">PQG83_13195</name>
</gene>
<organism evidence="1 2">
    <name type="scientific">Candidatus Nitrospira neomarina</name>
    <dbReference type="NCBI Taxonomy" id="3020899"/>
    <lineage>
        <taxon>Bacteria</taxon>
        <taxon>Pseudomonadati</taxon>
        <taxon>Nitrospirota</taxon>
        <taxon>Nitrospiria</taxon>
        <taxon>Nitrospirales</taxon>
        <taxon>Nitrospiraceae</taxon>
        <taxon>Nitrospira</taxon>
    </lineage>
</organism>
<dbReference type="AlphaFoldDB" id="A0AA96GEI8"/>
<name>A0AA96GEI8_9BACT</name>
<evidence type="ECO:0000313" key="2">
    <source>
        <dbReference type="Proteomes" id="UP001302494"/>
    </source>
</evidence>
<keyword evidence="2" id="KW-1185">Reference proteome</keyword>
<dbReference type="RefSeq" id="WP_312644570.1">
    <property type="nucleotide sequence ID" value="NZ_CP116968.1"/>
</dbReference>
<accession>A0AA96GEI8</accession>
<dbReference type="KEGG" id="nneo:PQG83_13195"/>
<reference evidence="1 2" key="1">
    <citation type="submission" date="2023-01" db="EMBL/GenBank/DDBJ databases">
        <title>Cultivation and genomic characterization of new, ubiquitous marine nitrite-oxidizing bacteria from the Nitrospirales.</title>
        <authorList>
            <person name="Mueller A.J."/>
            <person name="Daebeler A."/>
            <person name="Herbold C.W."/>
            <person name="Kirkegaard R.H."/>
            <person name="Daims H."/>
        </authorList>
    </citation>
    <scope>NUCLEOTIDE SEQUENCE [LARGE SCALE GENOMIC DNA]</scope>
    <source>
        <strain evidence="1 2">DK</strain>
    </source>
</reference>